<accession>A0A2Z6RUP5</accession>
<evidence type="ECO:0000256" key="1">
    <source>
        <dbReference type="SAM" id="Coils"/>
    </source>
</evidence>
<reference evidence="2 3" key="1">
    <citation type="submission" date="2017-11" db="EMBL/GenBank/DDBJ databases">
        <title>The genome of Rhizophagus clarus HR1 reveals common genetic basis of auxotrophy among arbuscular mycorrhizal fungi.</title>
        <authorList>
            <person name="Kobayashi Y."/>
        </authorList>
    </citation>
    <scope>NUCLEOTIDE SEQUENCE [LARGE SCALE GENOMIC DNA]</scope>
    <source>
        <strain evidence="2 3">HR1</strain>
    </source>
</reference>
<dbReference type="AlphaFoldDB" id="A0A2Z6RUP5"/>
<evidence type="ECO:0000313" key="3">
    <source>
        <dbReference type="Proteomes" id="UP000247702"/>
    </source>
</evidence>
<name>A0A2Z6RUP5_9GLOM</name>
<comment type="caution">
    <text evidence="2">The sequence shown here is derived from an EMBL/GenBank/DDBJ whole genome shotgun (WGS) entry which is preliminary data.</text>
</comment>
<feature type="coiled-coil region" evidence="1">
    <location>
        <begin position="79"/>
        <end position="106"/>
    </location>
</feature>
<organism evidence="2 3">
    <name type="scientific">Rhizophagus clarus</name>
    <dbReference type="NCBI Taxonomy" id="94130"/>
    <lineage>
        <taxon>Eukaryota</taxon>
        <taxon>Fungi</taxon>
        <taxon>Fungi incertae sedis</taxon>
        <taxon>Mucoromycota</taxon>
        <taxon>Glomeromycotina</taxon>
        <taxon>Glomeromycetes</taxon>
        <taxon>Glomerales</taxon>
        <taxon>Glomeraceae</taxon>
        <taxon>Rhizophagus</taxon>
    </lineage>
</organism>
<dbReference type="Proteomes" id="UP000247702">
    <property type="component" value="Unassembled WGS sequence"/>
</dbReference>
<evidence type="ECO:0000313" key="2">
    <source>
        <dbReference type="EMBL" id="GBB95708.1"/>
    </source>
</evidence>
<protein>
    <submittedName>
        <fullName evidence="2">Uncharacterized protein</fullName>
    </submittedName>
</protein>
<keyword evidence="1" id="KW-0175">Coiled coil</keyword>
<sequence>MLRRNKVNGEDITSIKQFTPGSDDDKAFEHCMEDIILKLLNVETMTDANDYAIKSLEDLLCITEGKPRNIKIGYAQSRVDSLVYENIELKRAIDDLTKELDLRKNRKSQDKCILIAFDEDPLINYQPSFLQGLELDAFFQKYQNCIGGAGRLHSTSWYKRLRIL</sequence>
<keyword evidence="3" id="KW-1185">Reference proteome</keyword>
<proteinExistence type="predicted"/>
<dbReference type="EMBL" id="BEXD01001779">
    <property type="protein sequence ID" value="GBB95708.1"/>
    <property type="molecule type" value="Genomic_DNA"/>
</dbReference>
<gene>
    <name evidence="2" type="ORF">RclHR1_00260013</name>
</gene>